<evidence type="ECO:0000256" key="6">
    <source>
        <dbReference type="ARBA" id="ARBA00022842"/>
    </source>
</evidence>
<keyword evidence="6 10" id="KW-0460">Magnesium</keyword>
<dbReference type="Proteomes" id="UP000664882">
    <property type="component" value="Unassembled WGS sequence"/>
</dbReference>
<dbReference type="InterPro" id="IPR022805">
    <property type="entry name" value="PEP_COase_bac/pln-type"/>
</dbReference>
<accession>A0ABS3NH14</accession>
<comment type="similarity">
    <text evidence="3 10">Belongs to the PEPCase type 1 family.</text>
</comment>
<comment type="caution">
    <text evidence="14">The sequence shown here is derived from an EMBL/GenBank/DDBJ whole genome shotgun (WGS) entry which is preliminary data.</text>
</comment>
<protein>
    <recommendedName>
        <fullName evidence="5 10">Phosphoenolpyruvate carboxylase</fullName>
        <shortName evidence="10">PEPC</shortName>
        <shortName evidence="10">PEPCase</shortName>
        <ecNumber evidence="4 10">4.1.1.31</ecNumber>
    </recommendedName>
</protein>
<feature type="active site" evidence="10 12">
    <location>
        <position position="552"/>
    </location>
</feature>
<evidence type="ECO:0000256" key="5">
    <source>
        <dbReference type="ARBA" id="ARBA00022419"/>
    </source>
</evidence>
<dbReference type="SUPFAM" id="SSF51621">
    <property type="entry name" value="Phosphoenolpyruvate/pyruvate domain"/>
    <property type="match status" value="1"/>
</dbReference>
<evidence type="ECO:0000256" key="11">
    <source>
        <dbReference type="PROSITE-ProRule" id="PRU10111"/>
    </source>
</evidence>
<dbReference type="PANTHER" id="PTHR30523">
    <property type="entry name" value="PHOSPHOENOLPYRUVATE CARBOXYLASE"/>
    <property type="match status" value="1"/>
</dbReference>
<reference evidence="14 15" key="1">
    <citation type="submission" date="2021-03" db="EMBL/GenBank/DDBJ databases">
        <title>Oceanisphaera sp. nov., isolated from the intestine.</title>
        <authorList>
            <person name="Zhao L.-H."/>
            <person name="Shi L.-F."/>
        </authorList>
    </citation>
    <scope>NUCLEOTIDE SEQUENCE [LARGE SCALE GENOMIC DNA]</scope>
    <source>
        <strain evidence="14 15">DM8</strain>
    </source>
</reference>
<comment type="subunit">
    <text evidence="10">Homotetramer.</text>
</comment>
<evidence type="ECO:0000256" key="3">
    <source>
        <dbReference type="ARBA" id="ARBA00008346"/>
    </source>
</evidence>
<dbReference type="InterPro" id="IPR033129">
    <property type="entry name" value="PEPCASE_His_AS"/>
</dbReference>
<dbReference type="Gene3D" id="1.20.1440.90">
    <property type="entry name" value="Phosphoenolpyruvate/pyruvate domain"/>
    <property type="match status" value="1"/>
</dbReference>
<comment type="catalytic activity">
    <reaction evidence="9 10">
        <text>oxaloacetate + phosphate = phosphoenolpyruvate + hydrogencarbonate</text>
        <dbReference type="Rhea" id="RHEA:28370"/>
        <dbReference type="ChEBI" id="CHEBI:16452"/>
        <dbReference type="ChEBI" id="CHEBI:17544"/>
        <dbReference type="ChEBI" id="CHEBI:43474"/>
        <dbReference type="ChEBI" id="CHEBI:58702"/>
        <dbReference type="EC" id="4.1.1.31"/>
    </reaction>
</comment>
<keyword evidence="13" id="KW-0175">Coiled coil</keyword>
<evidence type="ECO:0000256" key="1">
    <source>
        <dbReference type="ARBA" id="ARBA00001946"/>
    </source>
</evidence>
<feature type="coiled-coil region" evidence="13">
    <location>
        <begin position="315"/>
        <end position="342"/>
    </location>
</feature>
<evidence type="ECO:0000256" key="4">
    <source>
        <dbReference type="ARBA" id="ARBA00012305"/>
    </source>
</evidence>
<dbReference type="RefSeq" id="WP_208005742.1">
    <property type="nucleotide sequence ID" value="NZ_JAGDFX010000010.1"/>
</dbReference>
<evidence type="ECO:0000256" key="10">
    <source>
        <dbReference type="HAMAP-Rule" id="MF_00595"/>
    </source>
</evidence>
<comment type="cofactor">
    <cofactor evidence="1 10">
        <name>Mg(2+)</name>
        <dbReference type="ChEBI" id="CHEBI:18420"/>
    </cofactor>
</comment>
<evidence type="ECO:0000256" key="9">
    <source>
        <dbReference type="ARBA" id="ARBA00048995"/>
    </source>
</evidence>
<dbReference type="Pfam" id="PF00311">
    <property type="entry name" value="PEPcase"/>
    <property type="match status" value="1"/>
</dbReference>
<dbReference type="PROSITE" id="PS00781">
    <property type="entry name" value="PEPCASE_1"/>
    <property type="match status" value="1"/>
</dbReference>
<gene>
    <name evidence="10 14" type="primary">ppc</name>
    <name evidence="14" type="ORF">J3U76_09505</name>
</gene>
<dbReference type="InterPro" id="IPR015813">
    <property type="entry name" value="Pyrv/PenolPyrv_kinase-like_dom"/>
</dbReference>
<dbReference type="EC" id="4.1.1.31" evidence="4 10"/>
<dbReference type="InterPro" id="IPR021135">
    <property type="entry name" value="PEP_COase"/>
</dbReference>
<dbReference type="PRINTS" id="PR00150">
    <property type="entry name" value="PEPCARBXLASE"/>
</dbReference>
<dbReference type="GO" id="GO:0008964">
    <property type="term" value="F:phosphoenolpyruvate carboxylase activity"/>
    <property type="evidence" value="ECO:0007669"/>
    <property type="project" value="UniProtKB-EC"/>
</dbReference>
<name>A0ABS3NH14_9GAMM</name>
<evidence type="ECO:0000256" key="8">
    <source>
        <dbReference type="ARBA" id="ARBA00023300"/>
    </source>
</evidence>
<evidence type="ECO:0000256" key="2">
    <source>
        <dbReference type="ARBA" id="ARBA00003670"/>
    </source>
</evidence>
<organism evidence="14 15">
    <name type="scientific">Oceanisphaera pacifica</name>
    <dbReference type="NCBI Taxonomy" id="2818389"/>
    <lineage>
        <taxon>Bacteria</taxon>
        <taxon>Pseudomonadati</taxon>
        <taxon>Pseudomonadota</taxon>
        <taxon>Gammaproteobacteria</taxon>
        <taxon>Aeromonadales</taxon>
        <taxon>Aeromonadaceae</taxon>
        <taxon>Oceanisphaera</taxon>
    </lineage>
</organism>
<sequence>MDNHAPLRANVGLLGQLLGDTIKDHHGQAFLDKVETIRQLAKSARQGNGDDQQRLIDTLKQLSDDELLPVARAFNQFLNLANVAEQFHTVSRHTQQAAGAGPIHQVFEHLKDAQVCEEQIKAAVADLDIDLVLTAHPTEVTRRTFIHKHVQLNDCLAALELDLPDAEKANLLTRVEQLITQAWHSNEIRTQRPTPVDEARWGFAVIENSLWPALPQFMRQFDQQLQAQLGVNLPLDAAPVRFTSWMGGDRDGNPFVTAKVTQEVLLLGRWMASSLFLTDIQELVSELSMSQATDELHQAIQNLPKMRGESNEPYRAILRKLREDLRETLTHLNAQVQGQRTDAQDLITTTEQLRQPLELCYRSLQACGLTKIADGLLLDVIRKVACFGIHLLKLDIRQDGERHTQALSEITDYLGLGHYGDWSEADKQQFLLNELQSRRPLLPRHSAISHWQPSADTQEVLDTCCVIAKHPADAFGIYTISMAGAPSDVLAVQLLLKECGVNFPMPVAPLFETLEDLNNGAEVIEQLYALPWYRNYMQGRQYVMIGYSDSSKDAGMMAAGWAQYSAMEKLVAISDREHIKLTLFHGRGGSLGRGGGPAREAILAQPPGSTLGGLRVTEQGEMIRFKFGLPKVAIDSLALYASAVLEANLLPPPEPEPEWRALMDTMSDVSCTHYRSLIREEPDFVPYFRAATPELELGKLPLGSRPAKRNPNGGVESLRAIPWIFAWTQNRLMLPAWLGAHKGLEAVINAGDKETLMAMNEGWPFFRARLDMLEMVFLKADISLAAYYDSLLVSNELKPLGKRLRDELRDSMTLILQLKEEAELLSNEPWIKESIKLRNPYTDPLNVLQAELLNRSRQHEGELHPLLDQALMVTIAGIAAGMRNTG</sequence>
<dbReference type="PANTHER" id="PTHR30523:SF6">
    <property type="entry name" value="PHOSPHOENOLPYRUVATE CARBOXYLASE"/>
    <property type="match status" value="1"/>
</dbReference>
<keyword evidence="8 10" id="KW-0120">Carbon dioxide fixation</keyword>
<dbReference type="PROSITE" id="PS00393">
    <property type="entry name" value="PEPCASE_2"/>
    <property type="match status" value="1"/>
</dbReference>
<dbReference type="NCBIfam" id="NF000584">
    <property type="entry name" value="PRK00009.1"/>
    <property type="match status" value="1"/>
</dbReference>
<evidence type="ECO:0000256" key="12">
    <source>
        <dbReference type="PROSITE-ProRule" id="PRU10112"/>
    </source>
</evidence>
<evidence type="ECO:0000256" key="7">
    <source>
        <dbReference type="ARBA" id="ARBA00023239"/>
    </source>
</evidence>
<keyword evidence="15" id="KW-1185">Reference proteome</keyword>
<dbReference type="HAMAP" id="MF_00595">
    <property type="entry name" value="PEPcase_type1"/>
    <property type="match status" value="1"/>
</dbReference>
<evidence type="ECO:0000313" key="15">
    <source>
        <dbReference type="Proteomes" id="UP000664882"/>
    </source>
</evidence>
<comment type="function">
    <text evidence="2 10">Forms oxaloacetate, a four-carbon dicarboxylic acid source for the tricarboxylic acid cycle.</text>
</comment>
<evidence type="ECO:0000313" key="14">
    <source>
        <dbReference type="EMBL" id="MBO1519861.1"/>
    </source>
</evidence>
<dbReference type="InterPro" id="IPR018129">
    <property type="entry name" value="PEP_COase_Lys_AS"/>
</dbReference>
<proteinExistence type="inferred from homology"/>
<evidence type="ECO:0000256" key="13">
    <source>
        <dbReference type="SAM" id="Coils"/>
    </source>
</evidence>
<keyword evidence="7 10" id="KW-0456">Lyase</keyword>
<feature type="active site" evidence="10 11">
    <location>
        <position position="136"/>
    </location>
</feature>
<dbReference type="EMBL" id="JAGDFX010000010">
    <property type="protein sequence ID" value="MBO1519861.1"/>
    <property type="molecule type" value="Genomic_DNA"/>
</dbReference>